<evidence type="ECO:0000256" key="3">
    <source>
        <dbReference type="ARBA" id="ARBA00023002"/>
    </source>
</evidence>
<name>G7HVR4_9CORY</name>
<evidence type="ECO:0000313" key="5">
    <source>
        <dbReference type="EMBL" id="CCE54279.1"/>
    </source>
</evidence>
<dbReference type="InterPro" id="IPR002734">
    <property type="entry name" value="RibDG_C"/>
</dbReference>
<organism evidence="5 6">
    <name type="scientific">Corynebacterium casei UCMA 3821</name>
    <dbReference type="NCBI Taxonomy" id="1110505"/>
    <lineage>
        <taxon>Bacteria</taxon>
        <taxon>Bacillati</taxon>
        <taxon>Actinomycetota</taxon>
        <taxon>Actinomycetes</taxon>
        <taxon>Mycobacteriales</taxon>
        <taxon>Corynebacteriaceae</taxon>
        <taxon>Corynebacterium</taxon>
    </lineage>
</organism>
<dbReference type="InterPro" id="IPR024072">
    <property type="entry name" value="DHFR-like_dom_sf"/>
</dbReference>
<dbReference type="Proteomes" id="UP000004840">
    <property type="component" value="Unassembled WGS sequence"/>
</dbReference>
<dbReference type="RefSeq" id="WP_006821834.1">
    <property type="nucleotide sequence ID" value="NZ_CAFW01000015.1"/>
</dbReference>
<feature type="domain" description="Bacterial bifunctional deaminase-reductase C-terminal" evidence="4">
    <location>
        <begin position="34"/>
        <end position="202"/>
    </location>
</feature>
<dbReference type="Pfam" id="PF01872">
    <property type="entry name" value="RibD_C"/>
    <property type="match status" value="1"/>
</dbReference>
<protein>
    <submittedName>
        <fullName evidence="5">RibD domain-containing protein</fullName>
    </submittedName>
</protein>
<accession>G7HVR4</accession>
<dbReference type="EMBL" id="CAFW01000015">
    <property type="protein sequence ID" value="CCE54279.1"/>
    <property type="molecule type" value="Genomic_DNA"/>
</dbReference>
<dbReference type="PANTHER" id="PTHR38011">
    <property type="entry name" value="DIHYDROFOLATE REDUCTASE FAMILY PROTEIN (AFU_ORTHOLOGUE AFUA_8G06820)"/>
    <property type="match status" value="1"/>
</dbReference>
<dbReference type="GO" id="GO:0008703">
    <property type="term" value="F:5-amino-6-(5-phosphoribosylamino)uracil reductase activity"/>
    <property type="evidence" value="ECO:0007669"/>
    <property type="project" value="InterPro"/>
</dbReference>
<gene>
    <name evidence="5" type="ORF">CCAS_03345</name>
</gene>
<evidence type="ECO:0000256" key="1">
    <source>
        <dbReference type="ARBA" id="ARBA00005104"/>
    </source>
</evidence>
<proteinExistence type="predicted"/>
<comment type="caution">
    <text evidence="5">The sequence shown here is derived from an EMBL/GenBank/DDBJ whole genome shotgun (WGS) entry which is preliminary data.</text>
</comment>
<dbReference type="PANTHER" id="PTHR38011:SF7">
    <property type="entry name" value="2,5-DIAMINO-6-RIBOSYLAMINO-4(3H)-PYRIMIDINONE 5'-PHOSPHATE REDUCTASE"/>
    <property type="match status" value="1"/>
</dbReference>
<dbReference type="InterPro" id="IPR050765">
    <property type="entry name" value="Riboflavin_Biosynth_HTPR"/>
</dbReference>
<evidence type="ECO:0000313" key="6">
    <source>
        <dbReference type="Proteomes" id="UP000004840"/>
    </source>
</evidence>
<keyword evidence="2" id="KW-0521">NADP</keyword>
<keyword evidence="3" id="KW-0560">Oxidoreductase</keyword>
<comment type="pathway">
    <text evidence="1">Cofactor biosynthesis; riboflavin biosynthesis.</text>
</comment>
<sequence length="252" mass="26215">MNNTSAITITEASVSTIAQLAGEPAPLGKSHVRLIEISTLSGSAAIAGKSNGLGNEVDLKLLHELRAQSDVIVVGSKTVTSEKYVGIRPSSARPNPAPFAVITSGFSIDPASAFVKEAATPPLILAGSTAINDSSMSEKKKALQDAGVTIVDCGQGTATEIVQALNGLGCYRITCEGGPGVYGLFIASAEVDQLYLTLAPGLSSSVETALVSNKIVSSINLNEQAYLPMELEHLGFHSDSLVFLRYKNPARN</sequence>
<dbReference type="Gene3D" id="3.40.430.10">
    <property type="entry name" value="Dihydrofolate Reductase, subunit A"/>
    <property type="match status" value="1"/>
</dbReference>
<dbReference type="GO" id="GO:0009231">
    <property type="term" value="P:riboflavin biosynthetic process"/>
    <property type="evidence" value="ECO:0007669"/>
    <property type="project" value="InterPro"/>
</dbReference>
<evidence type="ECO:0000259" key="4">
    <source>
        <dbReference type="Pfam" id="PF01872"/>
    </source>
</evidence>
<dbReference type="SUPFAM" id="SSF53597">
    <property type="entry name" value="Dihydrofolate reductase-like"/>
    <property type="match status" value="1"/>
</dbReference>
<dbReference type="AlphaFoldDB" id="G7HVR4"/>
<reference evidence="5 6" key="1">
    <citation type="journal article" date="2012" name="J. Bacteriol.">
        <title>Genome Sequence of Corynebacterium casei UCMA 3821, Isolated from a Smear-Ripened Cheese.</title>
        <authorList>
            <person name="Monnet C."/>
            <person name="Loux V."/>
            <person name="Bento P."/>
            <person name="Gibrat J.F."/>
            <person name="Straub C."/>
            <person name="Bonnarme P."/>
            <person name="Landaud S."/>
            <person name="Irlinger F."/>
        </authorList>
    </citation>
    <scope>NUCLEOTIDE SEQUENCE [LARGE SCALE GENOMIC DNA]</scope>
    <source>
        <strain evidence="5 6">UCMA 3821</strain>
    </source>
</reference>
<evidence type="ECO:0000256" key="2">
    <source>
        <dbReference type="ARBA" id="ARBA00022857"/>
    </source>
</evidence>